<dbReference type="PANTHER" id="PTHR31104">
    <property type="entry name" value="PEPTIDE-N4-(N-ACETYL-BETA-GLUCOSAMINYL)ASPARAGINE AMIDASE A PROTEIN"/>
    <property type="match status" value="1"/>
</dbReference>
<feature type="domain" description="Peptide N-acetyl-beta-D-glucosaminyl asparaginase amidase A N-terminal" evidence="1">
    <location>
        <begin position="69"/>
        <end position="350"/>
    </location>
</feature>
<gene>
    <name evidence="2" type="ORF">MetMK1DRAFT_00024680</name>
</gene>
<dbReference type="STRING" id="671065.MetMK1DRAFT_00024680"/>
<dbReference type="EMBL" id="JH597770">
    <property type="protein sequence ID" value="EHP68045.1"/>
    <property type="molecule type" value="Genomic_DNA"/>
</dbReference>
<sequence length="632" mass="70806">MTRLTLALFILFVLCASSLPSLSLASPMYHPRYFTFNVTSGNLGVDPSYYSFEAFGYLPPNETPVVVKVVQNLVFNDTAWKPYYIHVTIPKGNYSFVLMNVSVREVNGTQFDRPLYIFVNGVPVFWGSTQEILNSTASVDLTPFENLLQGNVTFEPVLVNFYDAKVNITGLYLLNVTLFMYPGQKPYGLPNGFVPLFVNGTFHYNYSYVILNPSKSSYTSQVSLPNGTFRVSALLYEEGGGLDEFWYSNEPATRDILLSYDGLIAGVVPPYETVYTGGIDLFWWKPMPSINTLAFHTPYQVDLTPFLALGDKANITVSVTNLQTAEQVNHSPAFSWEISGVLLLWINESNPLLGGHLTVAYSRFLDSSPIFNGGFSGLHYQESGNYLLRYSSTLMFTHGAETVYVVQQGKFYASQSFNPIYQFAYLDEQFSEVATETGMYNSSLKITGNYPVTLQISAFATPITPTNVIPFNLSYAQNGSIELGATYSYTFSINGHTTQQYLNEKVNATGGFSGVIEVINTYGGAVLVKLLSNNAITSKTLQAQYLIDGVGYREVFLAVAKQNRTVNSTGYYLKIERAFSPMDFKVDHQEAYPQSTQEVSLPSPRLYYLWPFWTRSFSYSSLRFEYILLLSR</sequence>
<evidence type="ECO:0000259" key="1">
    <source>
        <dbReference type="Pfam" id="PF12222"/>
    </source>
</evidence>
<dbReference type="Pfam" id="PF12222">
    <property type="entry name" value="PNGaseA"/>
    <property type="match status" value="1"/>
</dbReference>
<evidence type="ECO:0000313" key="2">
    <source>
        <dbReference type="EMBL" id="EHP68045.1"/>
    </source>
</evidence>
<proteinExistence type="predicted"/>
<evidence type="ECO:0000313" key="3">
    <source>
        <dbReference type="Proteomes" id="UP000003980"/>
    </source>
</evidence>
<name>H2C7B9_9CREN</name>
<keyword evidence="3" id="KW-1185">Reference proteome</keyword>
<dbReference type="InterPro" id="IPR056948">
    <property type="entry name" value="PNGaseA_N"/>
</dbReference>
<dbReference type="AlphaFoldDB" id="H2C7B9"/>
<dbReference type="InterPro" id="IPR021102">
    <property type="entry name" value="PNGase_A"/>
</dbReference>
<reference evidence="2 3" key="1">
    <citation type="submission" date="2012-01" db="EMBL/GenBank/DDBJ databases">
        <title>Improved High-Quality Draft sequence of Metallosphaera yellowstonensis MK1.</title>
        <authorList>
            <consortium name="US DOE Joint Genome Institute"/>
            <person name="Lucas S."/>
            <person name="Han J."/>
            <person name="Cheng J.-F."/>
            <person name="Goodwin L."/>
            <person name="Pitluck S."/>
            <person name="Peters L."/>
            <person name="Teshima H."/>
            <person name="Detter J.C."/>
            <person name="Han C."/>
            <person name="Tapia R."/>
            <person name="Land M."/>
            <person name="Hauser L."/>
            <person name="Kyrpides N."/>
            <person name="Kozubal M."/>
            <person name="Macur R.E."/>
            <person name="Jay Z."/>
            <person name="Inskeep W."/>
            <person name="Woyke T."/>
        </authorList>
    </citation>
    <scope>NUCLEOTIDE SEQUENCE [LARGE SCALE GENOMIC DNA]</scope>
    <source>
        <strain evidence="2 3">MK1</strain>
    </source>
</reference>
<dbReference type="RefSeq" id="WP_009074068.1">
    <property type="nucleotide sequence ID" value="NZ_JH597770.1"/>
</dbReference>
<dbReference type="HOGENOM" id="CLU_432549_0_0_2"/>
<accession>H2C7B9</accession>
<protein>
    <submittedName>
        <fullName evidence="2">Peptide N-acetyl-beta-D-glucosaminyl asparaginase amidase A</fullName>
    </submittedName>
</protein>
<organism evidence="2 3">
    <name type="scientific">Metallosphaera yellowstonensis MK1</name>
    <dbReference type="NCBI Taxonomy" id="671065"/>
    <lineage>
        <taxon>Archaea</taxon>
        <taxon>Thermoproteota</taxon>
        <taxon>Thermoprotei</taxon>
        <taxon>Sulfolobales</taxon>
        <taxon>Sulfolobaceae</taxon>
        <taxon>Metallosphaera</taxon>
    </lineage>
</organism>
<dbReference type="eggNOG" id="arCOG05967">
    <property type="taxonomic scope" value="Archaea"/>
</dbReference>
<dbReference type="Proteomes" id="UP000003980">
    <property type="component" value="Unassembled WGS sequence"/>
</dbReference>